<dbReference type="AlphaFoldDB" id="A0A255XNH3"/>
<reference evidence="1 2" key="1">
    <citation type="submission" date="2017-07" db="EMBL/GenBank/DDBJ databases">
        <title>Elstera cyanobacteriorum sp. nov., a novel bacterium isolated from cyanobacterial aggregates in a eutrophic lake.</title>
        <authorList>
            <person name="Cai H."/>
        </authorList>
    </citation>
    <scope>NUCLEOTIDE SEQUENCE [LARGE SCALE GENOMIC DNA]</scope>
    <source>
        <strain evidence="1 2">TH019</strain>
    </source>
</reference>
<protein>
    <submittedName>
        <fullName evidence="1">Uncharacterized protein</fullName>
    </submittedName>
</protein>
<evidence type="ECO:0000313" key="1">
    <source>
        <dbReference type="EMBL" id="OYQ17924.1"/>
    </source>
</evidence>
<dbReference type="EMBL" id="NOXS01000033">
    <property type="protein sequence ID" value="OYQ17924.1"/>
    <property type="molecule type" value="Genomic_DNA"/>
</dbReference>
<organism evidence="1 2">
    <name type="scientific">Elstera cyanobacteriorum</name>
    <dbReference type="NCBI Taxonomy" id="2022747"/>
    <lineage>
        <taxon>Bacteria</taxon>
        <taxon>Pseudomonadati</taxon>
        <taxon>Pseudomonadota</taxon>
        <taxon>Alphaproteobacteria</taxon>
        <taxon>Rhodospirillales</taxon>
        <taxon>Rhodospirillaceae</taxon>
        <taxon>Elstera</taxon>
    </lineage>
</organism>
<keyword evidence="2" id="KW-1185">Reference proteome</keyword>
<proteinExistence type="predicted"/>
<dbReference type="Proteomes" id="UP000216361">
    <property type="component" value="Unassembled WGS sequence"/>
</dbReference>
<comment type="caution">
    <text evidence="1">The sequence shown here is derived from an EMBL/GenBank/DDBJ whole genome shotgun (WGS) entry which is preliminary data.</text>
</comment>
<accession>A0A255XNH3</accession>
<sequence>MVFKKTGEIKKTHKLSELFLSLDSDTKDDIINKLNERFLKNKKSTIIDESSEVNFHIDLEGLIKKISLHDETFIDWRYFYESSGVLYVEFHFIFDLIEVLGPLSLC</sequence>
<gene>
    <name evidence="1" type="ORF">CHR90_13205</name>
</gene>
<evidence type="ECO:0000313" key="2">
    <source>
        <dbReference type="Proteomes" id="UP000216361"/>
    </source>
</evidence>
<name>A0A255XNH3_9PROT</name>